<gene>
    <name evidence="2" type="ORF">VNO77_34752</name>
</gene>
<organism evidence="2 3">
    <name type="scientific">Canavalia gladiata</name>
    <name type="common">Sword bean</name>
    <name type="synonym">Dolichos gladiatus</name>
    <dbReference type="NCBI Taxonomy" id="3824"/>
    <lineage>
        <taxon>Eukaryota</taxon>
        <taxon>Viridiplantae</taxon>
        <taxon>Streptophyta</taxon>
        <taxon>Embryophyta</taxon>
        <taxon>Tracheophyta</taxon>
        <taxon>Spermatophyta</taxon>
        <taxon>Magnoliopsida</taxon>
        <taxon>eudicotyledons</taxon>
        <taxon>Gunneridae</taxon>
        <taxon>Pentapetalae</taxon>
        <taxon>rosids</taxon>
        <taxon>fabids</taxon>
        <taxon>Fabales</taxon>
        <taxon>Fabaceae</taxon>
        <taxon>Papilionoideae</taxon>
        <taxon>50 kb inversion clade</taxon>
        <taxon>NPAAA clade</taxon>
        <taxon>indigoferoid/millettioid clade</taxon>
        <taxon>Phaseoleae</taxon>
        <taxon>Canavalia</taxon>
    </lineage>
</organism>
<protein>
    <submittedName>
        <fullName evidence="2">Uncharacterized protein</fullName>
    </submittedName>
</protein>
<dbReference type="AlphaFoldDB" id="A0AAN9PYQ2"/>
<evidence type="ECO:0000313" key="3">
    <source>
        <dbReference type="Proteomes" id="UP001367508"/>
    </source>
</evidence>
<sequence length="81" mass="9151">MRSKGAANKKRWNEGLGVGHFSTEGEIFLRKNLSVFFSGISDESTRVRGSTPGFKQSSRLKAVRPPQTTHTQVFEHYPKRT</sequence>
<keyword evidence="3" id="KW-1185">Reference proteome</keyword>
<feature type="region of interest" description="Disordered" evidence="1">
    <location>
        <begin position="47"/>
        <end position="81"/>
    </location>
</feature>
<dbReference type="EMBL" id="JAYMYQ010000008">
    <property type="protein sequence ID" value="KAK7316071.1"/>
    <property type="molecule type" value="Genomic_DNA"/>
</dbReference>
<dbReference type="Proteomes" id="UP001367508">
    <property type="component" value="Unassembled WGS sequence"/>
</dbReference>
<proteinExistence type="predicted"/>
<evidence type="ECO:0000313" key="2">
    <source>
        <dbReference type="EMBL" id="KAK7316071.1"/>
    </source>
</evidence>
<reference evidence="2 3" key="1">
    <citation type="submission" date="2024-01" db="EMBL/GenBank/DDBJ databases">
        <title>The genomes of 5 underutilized Papilionoideae crops provide insights into root nodulation and disease resistanc.</title>
        <authorList>
            <person name="Jiang F."/>
        </authorList>
    </citation>
    <scope>NUCLEOTIDE SEQUENCE [LARGE SCALE GENOMIC DNA]</scope>
    <source>
        <strain evidence="2">LVBAO_FW01</strain>
        <tissue evidence="2">Leaves</tissue>
    </source>
</reference>
<name>A0AAN9PYQ2_CANGL</name>
<comment type="caution">
    <text evidence="2">The sequence shown here is derived from an EMBL/GenBank/DDBJ whole genome shotgun (WGS) entry which is preliminary data.</text>
</comment>
<accession>A0AAN9PYQ2</accession>
<evidence type="ECO:0000256" key="1">
    <source>
        <dbReference type="SAM" id="MobiDB-lite"/>
    </source>
</evidence>